<sequence length="306" mass="32831">MQEVFAEDDGVVAVEVFDVLADGAARAAGNGEIQPCRIGLGVFGCDDFDGIAGFEFGAQGHHGVVDAGGNGFVADVGVDGVGEVYGRRAFRQGEDFAFGRQDVDFVGEQVDFDVFEEFDGVRAAGLQIKDVFEPLVGMEDGLIDGIFAGFVYPVAGNAAFGYGIHFTRADLDFNGQAVRTDQGRVQALVAVAFRDGDIVFEAAGFGLIKIVQRAECGVTRGNAVDDDAEAVNVHDFGKAQFFRQHFLMDAVQVFFPAFDFGFDVRADQTLTEGAQNFADDVAAVFAAVVHRFFKGFVAVRVEVLKR</sequence>
<organism evidence="1 2">
    <name type="scientific">Neisseria sicca ATCC 29256</name>
    <dbReference type="NCBI Taxonomy" id="547045"/>
    <lineage>
        <taxon>Bacteria</taxon>
        <taxon>Pseudomonadati</taxon>
        <taxon>Pseudomonadota</taxon>
        <taxon>Betaproteobacteria</taxon>
        <taxon>Neisseriales</taxon>
        <taxon>Neisseriaceae</taxon>
        <taxon>Neisseria</taxon>
    </lineage>
</organism>
<dbReference type="EMBL" id="ACKO02000023">
    <property type="protein sequence ID" value="EET43264.1"/>
    <property type="molecule type" value="Genomic_DNA"/>
</dbReference>
<keyword evidence="2" id="KW-1185">Reference proteome</keyword>
<dbReference type="AlphaFoldDB" id="C6M8S9"/>
<evidence type="ECO:0000313" key="1">
    <source>
        <dbReference type="EMBL" id="EET43264.1"/>
    </source>
</evidence>
<evidence type="ECO:0000313" key="2">
    <source>
        <dbReference type="Proteomes" id="UP000005365"/>
    </source>
</evidence>
<name>C6M8S9_NEISI</name>
<proteinExistence type="predicted"/>
<protein>
    <submittedName>
        <fullName evidence="1">Uncharacterized protein</fullName>
    </submittedName>
</protein>
<dbReference type="Proteomes" id="UP000005365">
    <property type="component" value="Unassembled WGS sequence"/>
</dbReference>
<reference evidence="1" key="1">
    <citation type="submission" date="2009-07" db="EMBL/GenBank/DDBJ databases">
        <authorList>
            <person name="Weinstock G."/>
            <person name="Sodergren E."/>
            <person name="Clifton S."/>
            <person name="Fulton L."/>
            <person name="Fulton B."/>
            <person name="Courtney L."/>
            <person name="Fronick C."/>
            <person name="Harrison M."/>
            <person name="Strong C."/>
            <person name="Farmer C."/>
            <person name="Delahaunty K."/>
            <person name="Markovic C."/>
            <person name="Hall O."/>
            <person name="Minx P."/>
            <person name="Tomlinson C."/>
            <person name="Mitreva M."/>
            <person name="Nelson J."/>
            <person name="Hou S."/>
            <person name="Wollam A."/>
            <person name="Pepin K.H."/>
            <person name="Johnson M."/>
            <person name="Bhonagiri V."/>
            <person name="Nash W.E."/>
            <person name="Warren W."/>
            <person name="Chinwalla A."/>
            <person name="Mardis E.R."/>
            <person name="Wilson R.K."/>
        </authorList>
    </citation>
    <scope>NUCLEOTIDE SEQUENCE [LARGE SCALE GENOMIC DNA]</scope>
    <source>
        <strain evidence="1">ATCC 29256</strain>
    </source>
</reference>
<gene>
    <name evidence="1" type="ORF">NEISICOT_02954</name>
</gene>
<accession>C6M8S9</accession>
<comment type="caution">
    <text evidence="1">The sequence shown here is derived from an EMBL/GenBank/DDBJ whole genome shotgun (WGS) entry which is preliminary data.</text>
</comment>